<dbReference type="SUPFAM" id="SSF50985">
    <property type="entry name" value="RCC1/BLIP-II"/>
    <property type="match status" value="1"/>
</dbReference>
<dbReference type="Gene3D" id="2.130.10.30">
    <property type="entry name" value="Regulator of chromosome condensation 1/beta-lactamase-inhibitor protein II"/>
    <property type="match status" value="1"/>
</dbReference>
<reference evidence="2 3" key="1">
    <citation type="submission" date="2011-08" db="EMBL/GenBank/DDBJ databases">
        <authorList>
            <person name="Liu Z.J."/>
            <person name="Shi F.L."/>
            <person name="Lu J.Q."/>
            <person name="Li M."/>
            <person name="Wang Z.L."/>
        </authorList>
    </citation>
    <scope>NUCLEOTIDE SEQUENCE [LARGE SCALE GENOMIC DNA]</scope>
    <source>
        <strain evidence="2 3">USNM 41457</strain>
    </source>
</reference>
<sequence length="60" mass="6631">MSKNVYVFGSNLGSQLGNSDLDDSYNPILISAFNNQNVQRVVAGSLHTIALVNNKIYTWE</sequence>
<evidence type="ECO:0000256" key="1">
    <source>
        <dbReference type="PROSITE-ProRule" id="PRU00235"/>
    </source>
</evidence>
<dbReference type="OrthoDB" id="61110at2759"/>
<accession>J9D3L0</accession>
<feature type="non-terminal residue" evidence="2">
    <location>
        <position position="60"/>
    </location>
</feature>
<protein>
    <submittedName>
        <fullName evidence="2">Uncharacterized protein</fullName>
    </submittedName>
</protein>
<evidence type="ECO:0000313" key="2">
    <source>
        <dbReference type="EMBL" id="EJW02124.1"/>
    </source>
</evidence>
<name>J9D3L0_EDHAE</name>
<keyword evidence="3" id="KW-1185">Reference proteome</keyword>
<dbReference type="InterPro" id="IPR000408">
    <property type="entry name" value="Reg_chr_condens"/>
</dbReference>
<comment type="caution">
    <text evidence="2">The sequence shown here is derived from an EMBL/GenBank/DDBJ whole genome shotgun (WGS) entry which is preliminary data.</text>
</comment>
<gene>
    <name evidence="2" type="ORF">EDEG_00310</name>
</gene>
<dbReference type="InterPro" id="IPR009091">
    <property type="entry name" value="RCC1/BLIP-II"/>
</dbReference>
<organism evidence="2 3">
    <name type="scientific">Edhazardia aedis (strain USNM 41457)</name>
    <name type="common">Microsporidian parasite</name>
    <dbReference type="NCBI Taxonomy" id="1003232"/>
    <lineage>
        <taxon>Eukaryota</taxon>
        <taxon>Fungi</taxon>
        <taxon>Fungi incertae sedis</taxon>
        <taxon>Microsporidia</taxon>
        <taxon>Edhazardia</taxon>
    </lineage>
</organism>
<dbReference type="AlphaFoldDB" id="J9D3L0"/>
<dbReference type="PROSITE" id="PS50012">
    <property type="entry name" value="RCC1_3"/>
    <property type="match status" value="1"/>
</dbReference>
<feature type="repeat" description="RCC1" evidence="1">
    <location>
        <begin position="3"/>
        <end position="54"/>
    </location>
</feature>
<evidence type="ECO:0000313" key="3">
    <source>
        <dbReference type="Proteomes" id="UP000003163"/>
    </source>
</evidence>
<reference evidence="3" key="2">
    <citation type="submission" date="2015-07" db="EMBL/GenBank/DDBJ databases">
        <title>Contrasting host-pathogen interactions and genome evolution in two generalist and specialist microsporidian pathogens of mosquitoes.</title>
        <authorList>
            <consortium name="The Broad Institute Genomics Platform"/>
            <consortium name="The Broad Institute Genome Sequencing Center for Infectious Disease"/>
            <person name="Cuomo C.A."/>
            <person name="Sanscrainte N.D."/>
            <person name="Goldberg J.M."/>
            <person name="Heiman D."/>
            <person name="Young S."/>
            <person name="Zeng Q."/>
            <person name="Becnel J.J."/>
            <person name="Birren B.W."/>
        </authorList>
    </citation>
    <scope>NUCLEOTIDE SEQUENCE [LARGE SCALE GENOMIC DNA]</scope>
    <source>
        <strain evidence="3">USNM 41457</strain>
    </source>
</reference>
<proteinExistence type="predicted"/>
<dbReference type="Proteomes" id="UP000003163">
    <property type="component" value="Unassembled WGS sequence"/>
</dbReference>
<dbReference type="EMBL" id="AFBI03000003">
    <property type="protein sequence ID" value="EJW02124.1"/>
    <property type="molecule type" value="Genomic_DNA"/>
</dbReference>
<dbReference type="Pfam" id="PF00415">
    <property type="entry name" value="RCC1"/>
    <property type="match status" value="1"/>
</dbReference>
<dbReference type="InParanoid" id="J9D3L0"/>
<dbReference type="VEuPathDB" id="MicrosporidiaDB:EDEG_00310"/>
<dbReference type="HOGENOM" id="CLU_2979073_0_0_1"/>